<dbReference type="InterPro" id="IPR024006">
    <property type="entry name" value="Alt_signal_exp_actinobact"/>
</dbReference>
<gene>
    <name evidence="2" type="ORF">DFJ75_0321</name>
</gene>
<dbReference type="RefSeq" id="WP_062796520.1">
    <property type="nucleotide sequence ID" value="NZ_CBCRXS010000001.1"/>
</dbReference>
<feature type="signal peptide" evidence="1">
    <location>
        <begin position="1"/>
        <end position="26"/>
    </location>
</feature>
<sequence length="188" mass="18852">MKKQTKAAAAAGAGAILLLGGAGSLAYWNDSSSTPDAAISSGTLSLDDCTGDGTWTDVNHGGTTITDIDAFRIVPGDVVSYTCETAVNATGDNLTATLTADVGGVTGDQELEDALNPPVVSVTANGVELPSDDSGVQITPAALDADQPIVVSVTMTFDPLTDGTTAQTQTVNLAATQLVLTQNTNPAP</sequence>
<keyword evidence="1" id="KW-0732">Signal</keyword>
<dbReference type="EMBL" id="RBKV01000001">
    <property type="protein sequence ID" value="RKR93537.1"/>
    <property type="molecule type" value="Genomic_DNA"/>
</dbReference>
<feature type="chain" id="PRO_5043163438" evidence="1">
    <location>
        <begin position="27"/>
        <end position="188"/>
    </location>
</feature>
<dbReference type="Proteomes" id="UP000274762">
    <property type="component" value="Unassembled WGS sequence"/>
</dbReference>
<dbReference type="NCBIfam" id="TIGR04089">
    <property type="entry name" value="exp_by_SipW_III"/>
    <property type="match status" value="1"/>
</dbReference>
<dbReference type="AlphaFoldDB" id="A0A315TCY6"/>
<protein>
    <submittedName>
        <fullName evidence="2">Alternate signal-mediated exported protein</fullName>
    </submittedName>
</protein>
<evidence type="ECO:0000256" key="1">
    <source>
        <dbReference type="SAM" id="SignalP"/>
    </source>
</evidence>
<dbReference type="InterPro" id="IPR023833">
    <property type="entry name" value="Signal_pept_SipW-depend-type"/>
</dbReference>
<reference evidence="2 3" key="1">
    <citation type="submission" date="2018-10" db="EMBL/GenBank/DDBJ databases">
        <title>Sequencing the genomes of 1000 actinobacteria strains.</title>
        <authorList>
            <person name="Klenk H.-P."/>
        </authorList>
    </citation>
    <scope>NUCLEOTIDE SEQUENCE [LARGE SCALE GENOMIC DNA]</scope>
    <source>
        <strain evidence="2 3">DSM 44343</strain>
    </source>
</reference>
<accession>A0A495JX38</accession>
<accession>A0A315TCY6</accession>
<proteinExistence type="predicted"/>
<dbReference type="NCBIfam" id="TIGR04088">
    <property type="entry name" value="cognate_SipW"/>
    <property type="match status" value="1"/>
</dbReference>
<evidence type="ECO:0000313" key="2">
    <source>
        <dbReference type="EMBL" id="RKR93537.1"/>
    </source>
</evidence>
<evidence type="ECO:0000313" key="3">
    <source>
        <dbReference type="Proteomes" id="UP000274762"/>
    </source>
</evidence>
<comment type="caution">
    <text evidence="2">The sequence shown here is derived from an EMBL/GenBank/DDBJ whole genome shotgun (WGS) entry which is preliminary data.</text>
</comment>
<name>A0A315TCY6_WILMA</name>
<organism evidence="2 3">
    <name type="scientific">Williamsia marianensis</name>
    <dbReference type="NCBI Taxonomy" id="85044"/>
    <lineage>
        <taxon>Bacteria</taxon>
        <taxon>Bacillati</taxon>
        <taxon>Actinomycetota</taxon>
        <taxon>Actinomycetes</taxon>
        <taxon>Mycobacteriales</taxon>
        <taxon>Nocardiaceae</taxon>
        <taxon>Williamsia</taxon>
    </lineage>
</organism>